<reference evidence="1" key="1">
    <citation type="submission" date="2023-03" db="EMBL/GenBank/DDBJ databases">
        <authorList>
            <person name="Steffen K."/>
            <person name="Cardenas P."/>
        </authorList>
    </citation>
    <scope>NUCLEOTIDE SEQUENCE</scope>
</reference>
<gene>
    <name evidence="1" type="ORF">GBAR_LOCUS19100</name>
</gene>
<evidence type="ECO:0000313" key="1">
    <source>
        <dbReference type="EMBL" id="CAI8033865.1"/>
    </source>
</evidence>
<dbReference type="AlphaFoldDB" id="A0AA35X0V9"/>
<keyword evidence="2" id="KW-1185">Reference proteome</keyword>
<organism evidence="1 2">
    <name type="scientific">Geodia barretti</name>
    <name type="common">Barrett's horny sponge</name>
    <dbReference type="NCBI Taxonomy" id="519541"/>
    <lineage>
        <taxon>Eukaryota</taxon>
        <taxon>Metazoa</taxon>
        <taxon>Porifera</taxon>
        <taxon>Demospongiae</taxon>
        <taxon>Heteroscleromorpha</taxon>
        <taxon>Tetractinellida</taxon>
        <taxon>Astrophorina</taxon>
        <taxon>Geodiidae</taxon>
        <taxon>Geodia</taxon>
    </lineage>
</organism>
<accession>A0AA35X0V9</accession>
<name>A0AA35X0V9_GEOBA</name>
<sequence>RWLLLNSGSPYIAPGAIKTFELLVTDDNVAEFYRKRVGLESGVYESGRPRVTDREEIYISDNDGLHFESPVLTIRT</sequence>
<proteinExistence type="predicted"/>
<protein>
    <submittedName>
        <fullName evidence="1">Uncharacterized protein</fullName>
    </submittedName>
</protein>
<feature type="non-terminal residue" evidence="1">
    <location>
        <position position="1"/>
    </location>
</feature>
<comment type="caution">
    <text evidence="1">The sequence shown here is derived from an EMBL/GenBank/DDBJ whole genome shotgun (WGS) entry which is preliminary data.</text>
</comment>
<evidence type="ECO:0000313" key="2">
    <source>
        <dbReference type="Proteomes" id="UP001174909"/>
    </source>
</evidence>
<feature type="non-terminal residue" evidence="1">
    <location>
        <position position="76"/>
    </location>
</feature>
<dbReference type="EMBL" id="CASHTH010002700">
    <property type="protein sequence ID" value="CAI8033865.1"/>
    <property type="molecule type" value="Genomic_DNA"/>
</dbReference>
<dbReference type="Proteomes" id="UP001174909">
    <property type="component" value="Unassembled WGS sequence"/>
</dbReference>